<sequence length="474" mass="53093">MLYLLKLVLIADILSHVYGEQITNESETCEELLDEELKEEIASYGPTRDKILKYVLEGEFKGRTFKELTKFINKFGGRLTGTENLENSIDYMINLTIKEDIHNITAETLKVPQWTRGKEEITMLKPRVKNMALIGLGNSVATPKDGITAEVVVVDSFEELEKVDAKGKIVVFNVHFTTYSETVKYRFEAATRAAGKGALASLVRSVTMFSIYSPHAGMQKYGNETKIPTAAITLEDANLLKRLYTAGEKIVINLKMLSKLDYNTSRNTLVDIIGRENPEKIVIVSGHIDSWDNGEGAMDDGGGLMISWAVPVILKKMNLEPRRTIRTIFWTAEEQQYVGAEAYEKKHRHEEKNINFALESDDGTFAPRGLQMLGTQKARCIVAEVLKLFKVINASTLIDTYVSATDINVFLERGVPGAGLLNDNGKYYWYHHTAGDTMDLMDEKSLDLCTAFWAAVSYIIADLSVDIPRNDTTS</sequence>
<evidence type="ECO:0000256" key="6">
    <source>
        <dbReference type="ARBA" id="ARBA00014116"/>
    </source>
</evidence>
<keyword evidence="9" id="KW-0645">Protease</keyword>
<evidence type="ECO:0000256" key="19">
    <source>
        <dbReference type="ARBA" id="ARBA00023228"/>
    </source>
</evidence>
<evidence type="ECO:0000256" key="2">
    <source>
        <dbReference type="ARBA" id="ARBA00004371"/>
    </source>
</evidence>
<evidence type="ECO:0000256" key="1">
    <source>
        <dbReference type="ARBA" id="ARBA00004240"/>
    </source>
</evidence>
<evidence type="ECO:0000256" key="14">
    <source>
        <dbReference type="ARBA" id="ARBA00022833"/>
    </source>
</evidence>
<keyword evidence="14" id="KW-0862">Zinc</keyword>
<evidence type="ECO:0000259" key="23">
    <source>
        <dbReference type="Pfam" id="PF04389"/>
    </source>
</evidence>
<evidence type="ECO:0000256" key="12">
    <source>
        <dbReference type="ARBA" id="ARBA00022801"/>
    </source>
</evidence>
<keyword evidence="7" id="KW-0964">Secreted</keyword>
<proteinExistence type="inferred from homology"/>
<dbReference type="InterPro" id="IPR007484">
    <property type="entry name" value="Peptidase_M28"/>
</dbReference>
<evidence type="ECO:0000256" key="17">
    <source>
        <dbReference type="ARBA" id="ARBA00023145"/>
    </source>
</evidence>
<evidence type="ECO:0000256" key="15">
    <source>
        <dbReference type="ARBA" id="ARBA00023034"/>
    </source>
</evidence>
<keyword evidence="8" id="KW-0121">Carboxypeptidase</keyword>
<evidence type="ECO:0000313" key="24">
    <source>
        <dbReference type="EMBL" id="KAL0883699.1"/>
    </source>
</evidence>
<evidence type="ECO:0000256" key="3">
    <source>
        <dbReference type="ARBA" id="ARBA00004555"/>
    </source>
</evidence>
<keyword evidence="17" id="KW-0865">Zymogen</keyword>
<evidence type="ECO:0000256" key="16">
    <source>
        <dbReference type="ARBA" id="ARBA00023049"/>
    </source>
</evidence>
<evidence type="ECO:0000256" key="5">
    <source>
        <dbReference type="ARBA" id="ARBA00010918"/>
    </source>
</evidence>
<keyword evidence="25" id="KW-1185">Reference proteome</keyword>
<evidence type="ECO:0000256" key="7">
    <source>
        <dbReference type="ARBA" id="ARBA00022525"/>
    </source>
</evidence>
<keyword evidence="16" id="KW-0482">Metalloprotease</keyword>
<dbReference type="PANTHER" id="PTHR12053">
    <property type="entry name" value="PROTEASE FAMILY M28 PLASMA GLUTAMATE CARBOXYPEPTIDASE-RELATED"/>
    <property type="match status" value="1"/>
</dbReference>
<dbReference type="SUPFAM" id="SSF53187">
    <property type="entry name" value="Zn-dependent exopeptidases"/>
    <property type="match status" value="1"/>
</dbReference>
<evidence type="ECO:0000256" key="11">
    <source>
        <dbReference type="ARBA" id="ARBA00022729"/>
    </source>
</evidence>
<evidence type="ECO:0000256" key="21">
    <source>
        <dbReference type="ARBA" id="ARBA00033328"/>
    </source>
</evidence>
<keyword evidence="15" id="KW-0333">Golgi apparatus</keyword>
<feature type="chain" id="PRO_5046658848" description="Carboxypeptidase Q" evidence="22">
    <location>
        <begin position="20"/>
        <end position="474"/>
    </location>
</feature>
<keyword evidence="12" id="KW-0378">Hydrolase</keyword>
<keyword evidence="11 22" id="KW-0732">Signal</keyword>
<keyword evidence="18" id="KW-0325">Glycoprotein</keyword>
<protein>
    <recommendedName>
        <fullName evidence="6">Carboxypeptidase Q</fullName>
    </recommendedName>
    <alternativeName>
        <fullName evidence="21">Plasma glutamate carboxypeptidase</fullName>
    </alternativeName>
</protein>
<organism evidence="24 25">
    <name type="scientific">Loxostege sticticalis</name>
    <name type="common">Beet webworm moth</name>
    <dbReference type="NCBI Taxonomy" id="481309"/>
    <lineage>
        <taxon>Eukaryota</taxon>
        <taxon>Metazoa</taxon>
        <taxon>Ecdysozoa</taxon>
        <taxon>Arthropoda</taxon>
        <taxon>Hexapoda</taxon>
        <taxon>Insecta</taxon>
        <taxon>Pterygota</taxon>
        <taxon>Neoptera</taxon>
        <taxon>Endopterygota</taxon>
        <taxon>Lepidoptera</taxon>
        <taxon>Glossata</taxon>
        <taxon>Ditrysia</taxon>
        <taxon>Pyraloidea</taxon>
        <taxon>Crambidae</taxon>
        <taxon>Pyraustinae</taxon>
        <taxon>Loxostege</taxon>
    </lineage>
</organism>
<comment type="similarity">
    <text evidence="5">Belongs to the peptidase M28 family.</text>
</comment>
<gene>
    <name evidence="24" type="ORF">ABMA27_015819</name>
</gene>
<dbReference type="PANTHER" id="PTHR12053:SF3">
    <property type="entry name" value="CARBOXYPEPTIDASE Q"/>
    <property type="match status" value="1"/>
</dbReference>
<dbReference type="Gene3D" id="3.50.30.30">
    <property type="match status" value="1"/>
</dbReference>
<comment type="subcellular location">
    <subcellularLocation>
        <location evidence="1">Endoplasmic reticulum</location>
    </subcellularLocation>
    <subcellularLocation>
        <location evidence="3">Golgi apparatus</location>
    </subcellularLocation>
    <subcellularLocation>
        <location evidence="2">Lysosome</location>
    </subcellularLocation>
    <subcellularLocation>
        <location evidence="4">Secreted</location>
    </subcellularLocation>
</comment>
<accession>A0ABR3I4K8</accession>
<name>A0ABR3I4K8_LOXSC</name>
<dbReference type="InterPro" id="IPR039866">
    <property type="entry name" value="CPQ"/>
</dbReference>
<evidence type="ECO:0000256" key="8">
    <source>
        <dbReference type="ARBA" id="ARBA00022645"/>
    </source>
</evidence>
<dbReference type="EMBL" id="JBEUOH010000008">
    <property type="protein sequence ID" value="KAL0883699.1"/>
    <property type="molecule type" value="Genomic_DNA"/>
</dbReference>
<comment type="caution">
    <text evidence="24">The sequence shown here is derived from an EMBL/GenBank/DDBJ whole genome shotgun (WGS) entry which is preliminary data.</text>
</comment>
<evidence type="ECO:0000256" key="10">
    <source>
        <dbReference type="ARBA" id="ARBA00022723"/>
    </source>
</evidence>
<dbReference type="Pfam" id="PF04389">
    <property type="entry name" value="Peptidase_M28"/>
    <property type="match status" value="1"/>
</dbReference>
<evidence type="ECO:0000256" key="13">
    <source>
        <dbReference type="ARBA" id="ARBA00022824"/>
    </source>
</evidence>
<keyword evidence="19" id="KW-0458">Lysosome</keyword>
<evidence type="ECO:0000256" key="22">
    <source>
        <dbReference type="SAM" id="SignalP"/>
    </source>
</evidence>
<evidence type="ECO:0000313" key="25">
    <source>
        <dbReference type="Proteomes" id="UP001549920"/>
    </source>
</evidence>
<evidence type="ECO:0000256" key="20">
    <source>
        <dbReference type="ARBA" id="ARBA00025833"/>
    </source>
</evidence>
<keyword evidence="10" id="KW-0479">Metal-binding</keyword>
<feature type="signal peptide" evidence="22">
    <location>
        <begin position="1"/>
        <end position="19"/>
    </location>
</feature>
<evidence type="ECO:0000256" key="18">
    <source>
        <dbReference type="ARBA" id="ARBA00023180"/>
    </source>
</evidence>
<dbReference type="Gene3D" id="3.40.630.10">
    <property type="entry name" value="Zn peptidases"/>
    <property type="match status" value="1"/>
</dbReference>
<dbReference type="Proteomes" id="UP001549920">
    <property type="component" value="Unassembled WGS sequence"/>
</dbReference>
<comment type="subunit">
    <text evidence="20">Homodimer. The monomeric form is inactive while the homodimer is active.</text>
</comment>
<keyword evidence="13" id="KW-0256">Endoplasmic reticulum</keyword>
<feature type="domain" description="Peptidase M28" evidence="23">
    <location>
        <begin position="270"/>
        <end position="455"/>
    </location>
</feature>
<evidence type="ECO:0000256" key="4">
    <source>
        <dbReference type="ARBA" id="ARBA00004613"/>
    </source>
</evidence>
<evidence type="ECO:0000256" key="9">
    <source>
        <dbReference type="ARBA" id="ARBA00022670"/>
    </source>
</evidence>
<reference evidence="24 25" key="1">
    <citation type="submission" date="2024-06" db="EMBL/GenBank/DDBJ databases">
        <title>A chromosome-level genome assembly of beet webworm, Loxostege sticticalis.</title>
        <authorList>
            <person name="Zhang Y."/>
        </authorList>
    </citation>
    <scope>NUCLEOTIDE SEQUENCE [LARGE SCALE GENOMIC DNA]</scope>
    <source>
        <strain evidence="24">AQ026</strain>
        <tissue evidence="24">Whole body</tissue>
    </source>
</reference>